<organism evidence="2">
    <name type="scientific">bioreactor metagenome</name>
    <dbReference type="NCBI Taxonomy" id="1076179"/>
    <lineage>
        <taxon>unclassified sequences</taxon>
        <taxon>metagenomes</taxon>
        <taxon>ecological metagenomes</taxon>
    </lineage>
</organism>
<gene>
    <name evidence="2" type="ORF">SDC9_85498</name>
</gene>
<name>A0A644ZEZ2_9ZZZZ</name>
<feature type="region of interest" description="Disordered" evidence="1">
    <location>
        <begin position="257"/>
        <end position="283"/>
    </location>
</feature>
<protein>
    <submittedName>
        <fullName evidence="2">Uncharacterized protein</fullName>
    </submittedName>
</protein>
<evidence type="ECO:0000256" key="1">
    <source>
        <dbReference type="SAM" id="MobiDB-lite"/>
    </source>
</evidence>
<accession>A0A644ZEZ2</accession>
<dbReference type="AlphaFoldDB" id="A0A644ZEZ2"/>
<dbReference type="AntiFam" id="ANF00131">
    <property type="entry name" value="Shadow ORF (opposite qseC)"/>
</dbReference>
<reference evidence="2" key="1">
    <citation type="submission" date="2019-08" db="EMBL/GenBank/DDBJ databases">
        <authorList>
            <person name="Kucharzyk K."/>
            <person name="Murdoch R.W."/>
            <person name="Higgins S."/>
            <person name="Loffler F."/>
        </authorList>
    </citation>
    <scope>NUCLEOTIDE SEQUENCE</scope>
</reference>
<sequence length="319" mass="36066">MRGADGRAADLLERQLELFGAGALALRQIGLHAQARQRRLQLMRGIGQEALLRGHGFVQAAQQIVHRIHQWRHLHGHGLVIERRQIIGLARADAFFQLVQRLDAARQRQPHQQHGQRQHDHLRQHHALDDFRGQHAALGARLGHLHQRGGRIGQRHTHPDVGNADVHAAHFCIAQPHLSGERLFIVIGLGQIALAREKAPIRRQHLVVDDVGFIGAQNLAGRLRQVELHLALLHRHQLRQRLRVVFQRAVERLVGQALRHQPGQRQTHRPQQKQRREHPVQDLAKQGTLLSLKDLQGRAFKGLMVGDGPPVSPASHSRC</sequence>
<dbReference type="EMBL" id="VSSQ01008438">
    <property type="protein sequence ID" value="MPM38868.1"/>
    <property type="molecule type" value="Genomic_DNA"/>
</dbReference>
<evidence type="ECO:0000313" key="2">
    <source>
        <dbReference type="EMBL" id="MPM38868.1"/>
    </source>
</evidence>
<feature type="compositionally biased region" description="Basic residues" evidence="1">
    <location>
        <begin position="266"/>
        <end position="276"/>
    </location>
</feature>
<proteinExistence type="predicted"/>
<comment type="caution">
    <text evidence="2">The sequence shown here is derived from an EMBL/GenBank/DDBJ whole genome shotgun (WGS) entry which is preliminary data.</text>
</comment>